<dbReference type="Gene3D" id="3.40.50.2000">
    <property type="entry name" value="Glycogen Phosphorylase B"/>
    <property type="match status" value="2"/>
</dbReference>
<dbReference type="PANTHER" id="PTHR48049:SF57">
    <property type="entry name" value="UDP-GLYCOSYLTRANSFERASE 91C1-LIKE"/>
    <property type="match status" value="1"/>
</dbReference>
<dbReference type="CDD" id="cd03784">
    <property type="entry name" value="GT1_Gtf-like"/>
    <property type="match status" value="1"/>
</dbReference>
<dbReference type="InterPro" id="IPR002213">
    <property type="entry name" value="UDP_glucos_trans"/>
</dbReference>
<dbReference type="OrthoDB" id="5835829at2759"/>
<evidence type="ECO:0000256" key="3">
    <source>
        <dbReference type="ARBA" id="ARBA00022679"/>
    </source>
</evidence>
<keyword evidence="2" id="KW-0328">Glycosyltransferase</keyword>
<evidence type="ECO:0000313" key="5">
    <source>
        <dbReference type="RefSeq" id="XP_022147250.1"/>
    </source>
</evidence>
<gene>
    <name evidence="5" type="primary">LOC111016246</name>
</gene>
<keyword evidence="4" id="KW-1185">Reference proteome</keyword>
<comment type="similarity">
    <text evidence="1">Belongs to the UDP-glycosyltransferase family.</text>
</comment>
<accession>A0A6J1CZM3</accession>
<dbReference type="AlphaFoldDB" id="A0A6J1CZM3"/>
<reference evidence="5" key="1">
    <citation type="submission" date="2025-08" db="UniProtKB">
        <authorList>
            <consortium name="RefSeq"/>
        </authorList>
    </citation>
    <scope>IDENTIFICATION</scope>
    <source>
        <strain evidence="5">OHB3-1</strain>
    </source>
</reference>
<dbReference type="KEGG" id="mcha:111016246"/>
<dbReference type="GeneID" id="111016246"/>
<dbReference type="GO" id="GO:0035251">
    <property type="term" value="F:UDP-glucosyltransferase activity"/>
    <property type="evidence" value="ECO:0007669"/>
    <property type="project" value="InterPro"/>
</dbReference>
<proteinExistence type="inferred from homology"/>
<sequence length="468" mass="52050">MAAGKKLHVLQFPWCAFGHIIPNFHLSIALAKAGVHVSFVSTPRNLQRLPKLPPPLASLITLVPIQLGGDLLPEGAEATVDLPLDKVPYLQKALDLAEPAFRSFVAGHPNPPDWFIVDFNATWICDVSRDFRIPILFFNVLSAGFLAFVEKVFGEGPTDVEKLTTPIQIGEFRSTVSFRRFEAVTMLSEFPVEDESGMSVRERVAKIHSACEAILLRACDESDGLYLNLYSKICGKKVVPLGLLPPEKPQKTELPADSPWKSTFEWLDKQNPRSVVFVGFGSEWRLTKDQVHEIARGVELSELPFLWSLRKPAWATEDSDAFPVGFLERTAERGITSMGWAPQMEILAHPTIGGCMFHVGWGSTIEALQFGHCLVVLPFIIDQPLNARFLVEKGFAIEVERNEDDGSFTGEAIAKALKGAMVSEEGEEIRKRAREAAAIFGDTELHRRYIEDFVQFLKNGDPNQLNGV</sequence>
<name>A0A6J1CZM3_MOMCH</name>
<keyword evidence="3" id="KW-0808">Transferase</keyword>
<dbReference type="SUPFAM" id="SSF53756">
    <property type="entry name" value="UDP-Glycosyltransferase/glycogen phosphorylase"/>
    <property type="match status" value="1"/>
</dbReference>
<organism evidence="4 5">
    <name type="scientific">Momordica charantia</name>
    <name type="common">Bitter gourd</name>
    <name type="synonym">Balsam pear</name>
    <dbReference type="NCBI Taxonomy" id="3673"/>
    <lineage>
        <taxon>Eukaryota</taxon>
        <taxon>Viridiplantae</taxon>
        <taxon>Streptophyta</taxon>
        <taxon>Embryophyta</taxon>
        <taxon>Tracheophyta</taxon>
        <taxon>Spermatophyta</taxon>
        <taxon>Magnoliopsida</taxon>
        <taxon>eudicotyledons</taxon>
        <taxon>Gunneridae</taxon>
        <taxon>Pentapetalae</taxon>
        <taxon>rosids</taxon>
        <taxon>fabids</taxon>
        <taxon>Cucurbitales</taxon>
        <taxon>Cucurbitaceae</taxon>
        <taxon>Momordiceae</taxon>
        <taxon>Momordica</taxon>
    </lineage>
</organism>
<evidence type="ECO:0000256" key="1">
    <source>
        <dbReference type="ARBA" id="ARBA00009995"/>
    </source>
</evidence>
<dbReference type="PANTHER" id="PTHR48049">
    <property type="entry name" value="GLYCOSYLTRANSFERASE"/>
    <property type="match status" value="1"/>
</dbReference>
<dbReference type="FunFam" id="3.40.50.2000:FF:000037">
    <property type="entry name" value="Glycosyltransferase"/>
    <property type="match status" value="1"/>
</dbReference>
<protein>
    <submittedName>
        <fullName evidence="5">UDP-rhamnose:rhamnosyltransferase 1</fullName>
    </submittedName>
</protein>
<dbReference type="InterPro" id="IPR050481">
    <property type="entry name" value="UDP-glycosyltransf_plant"/>
</dbReference>
<dbReference type="Proteomes" id="UP000504603">
    <property type="component" value="Unplaced"/>
</dbReference>
<evidence type="ECO:0000256" key="2">
    <source>
        <dbReference type="ARBA" id="ARBA00022676"/>
    </source>
</evidence>
<dbReference type="RefSeq" id="XP_022147250.1">
    <property type="nucleotide sequence ID" value="XM_022291558.1"/>
</dbReference>
<dbReference type="Pfam" id="PF00201">
    <property type="entry name" value="UDPGT"/>
    <property type="match status" value="1"/>
</dbReference>
<evidence type="ECO:0000313" key="4">
    <source>
        <dbReference type="Proteomes" id="UP000504603"/>
    </source>
</evidence>